<feature type="compositionally biased region" description="Basic residues" evidence="1">
    <location>
        <begin position="1"/>
        <end position="10"/>
    </location>
</feature>
<dbReference type="RefSeq" id="WP_255916487.1">
    <property type="nucleotide sequence ID" value="NZ_JANFQO010000027.1"/>
</dbReference>
<feature type="region of interest" description="Disordered" evidence="1">
    <location>
        <begin position="1"/>
        <end position="54"/>
    </location>
</feature>
<gene>
    <name evidence="2" type="ORF">NM961_21505</name>
</gene>
<name>A0ABT1QYC9_9GAMM</name>
<evidence type="ECO:0000313" key="2">
    <source>
        <dbReference type="EMBL" id="MCQ4167299.1"/>
    </source>
</evidence>
<organism evidence="2 3">
    <name type="scientific">Tahibacter harae</name>
    <dbReference type="NCBI Taxonomy" id="2963937"/>
    <lineage>
        <taxon>Bacteria</taxon>
        <taxon>Pseudomonadati</taxon>
        <taxon>Pseudomonadota</taxon>
        <taxon>Gammaproteobacteria</taxon>
        <taxon>Lysobacterales</taxon>
        <taxon>Rhodanobacteraceae</taxon>
        <taxon>Tahibacter</taxon>
    </lineage>
</organism>
<protein>
    <submittedName>
        <fullName evidence="2">Uncharacterized protein</fullName>
    </submittedName>
</protein>
<comment type="caution">
    <text evidence="2">The sequence shown here is derived from an EMBL/GenBank/DDBJ whole genome shotgun (WGS) entry which is preliminary data.</text>
</comment>
<reference evidence="2" key="1">
    <citation type="submission" date="2022-07" db="EMBL/GenBank/DDBJ databases">
        <title>Tahibacter sp., a new gammaproteobacterium isolated from the silt sample collected at pig farm.</title>
        <authorList>
            <person name="Chen H."/>
        </authorList>
    </citation>
    <scope>NUCLEOTIDE SEQUENCE</scope>
    <source>
        <strain evidence="2">P2K</strain>
    </source>
</reference>
<dbReference type="EMBL" id="JANFQO010000027">
    <property type="protein sequence ID" value="MCQ4167299.1"/>
    <property type="molecule type" value="Genomic_DNA"/>
</dbReference>
<evidence type="ECO:0000256" key="1">
    <source>
        <dbReference type="SAM" id="MobiDB-lite"/>
    </source>
</evidence>
<keyword evidence="3" id="KW-1185">Reference proteome</keyword>
<dbReference type="Proteomes" id="UP001165498">
    <property type="component" value="Unassembled WGS sequence"/>
</dbReference>
<evidence type="ECO:0000313" key="3">
    <source>
        <dbReference type="Proteomes" id="UP001165498"/>
    </source>
</evidence>
<sequence length="54" mass="6306">MRKRTSKLRQRVMAARARSRDAQLRRRRERRGEGPSANLPANRLRFAGSDEESP</sequence>
<proteinExistence type="predicted"/>
<accession>A0ABT1QYC9</accession>